<keyword evidence="4" id="KW-0808">Transferase</keyword>
<dbReference type="Pfam" id="PF01757">
    <property type="entry name" value="Acyl_transf_3"/>
    <property type="match status" value="1"/>
</dbReference>
<dbReference type="RefSeq" id="WP_251873026.1">
    <property type="nucleotide sequence ID" value="NZ_CP098755.1"/>
</dbReference>
<feature type="region of interest" description="Disordered" evidence="9">
    <location>
        <begin position="412"/>
        <end position="573"/>
    </location>
</feature>
<dbReference type="PANTHER" id="PTHR23028">
    <property type="entry name" value="ACETYLTRANSFERASE"/>
    <property type="match status" value="1"/>
</dbReference>
<feature type="transmembrane region" description="Helical" evidence="10">
    <location>
        <begin position="207"/>
        <end position="225"/>
    </location>
</feature>
<evidence type="ECO:0000256" key="8">
    <source>
        <dbReference type="ARBA" id="ARBA00023315"/>
    </source>
</evidence>
<dbReference type="PANTHER" id="PTHR23028:SF53">
    <property type="entry name" value="ACYL_TRANSF_3 DOMAIN-CONTAINING PROTEIN"/>
    <property type="match status" value="1"/>
</dbReference>
<keyword evidence="6 10" id="KW-1133">Transmembrane helix</keyword>
<feature type="domain" description="Acyltransferase 3" evidence="11">
    <location>
        <begin position="13"/>
        <end position="344"/>
    </location>
</feature>
<dbReference type="InterPro" id="IPR036514">
    <property type="entry name" value="SGNH_hydro_sf"/>
</dbReference>
<gene>
    <name evidence="12" type="ORF">NDK47_00875</name>
</gene>
<keyword evidence="13" id="KW-1185">Reference proteome</keyword>
<dbReference type="CDD" id="cd01840">
    <property type="entry name" value="SGNH_hydrolase_yrhL_like"/>
    <property type="match status" value="1"/>
</dbReference>
<feature type="compositionally biased region" description="Basic and acidic residues" evidence="9">
    <location>
        <begin position="553"/>
        <end position="563"/>
    </location>
</feature>
<feature type="compositionally biased region" description="Polar residues" evidence="9">
    <location>
        <begin position="459"/>
        <end position="469"/>
    </location>
</feature>
<sequence>MPKPIKGNGRYMAGLDGLRALAVLAVIAYHLHFDWIPGGLLGVGVFFVLSGYLITDLLIAEWKRNGRINLGDFWWRRARRLLPAMFVLMAVVVGWLAVFDPSRLAAMKAEMLSALFYVNNWWLIFHEVSYFESFGPPSPLGHFWSLAVEEQFYLLWPLVLLAGLLFIRQRGKLFGLTLAGAAVSALAMAFLYEPGADPSRVYYGTDTRAFGLLIGAALGMVWPSAKLSVHVSTKVRWMLNLVGGAGLLILLYMFWKINEFDDFLYQGGFVVLSLITAAVVAVIAHPAAMLGKIMGAKPLRWIGVRSYGIYLWHYPIIVLTSPDVNTNGVNLSLSLMQFAACLVLADLSWRFIEEPIRHGGLGRLWQRMKESKWKKGRVAWVTSTAVLLLVSLSFVGVTQFYPIATATTINVKGQDEKSTAHSSVPGQGQKAPDRPRPASAGGQSSSNEDQISKDPADRTGTQAGSTQAEKTGAAKPSSEKEKSDQTAAKPGSSPSQPKSPTENANHSGAPKGTVSPSETAGKNPADSANSGKEKGQKPNTDTGNETEPSSQEKVTEKKDKPDGHPSMTVRGSGQGIVVIGDSVILDAKPYLEEMLPGIIIDGKIGRQLSQALDVVNHLREQGKLGHTVILELGSNGSFTKKQMDSLLAALGEDRQIILINTRVPRPWESVVNAALQERADSSARISLVNWYEASTGKDQYFVKDGVHLTIEGAKAYAEMLVKGILAGR</sequence>
<dbReference type="InterPro" id="IPR002656">
    <property type="entry name" value="Acyl_transf_3_dom"/>
</dbReference>
<evidence type="ECO:0000256" key="5">
    <source>
        <dbReference type="ARBA" id="ARBA00022692"/>
    </source>
</evidence>
<evidence type="ECO:0000313" key="13">
    <source>
        <dbReference type="Proteomes" id="UP001056500"/>
    </source>
</evidence>
<evidence type="ECO:0000256" key="1">
    <source>
        <dbReference type="ARBA" id="ARBA00004651"/>
    </source>
</evidence>
<reference evidence="12" key="1">
    <citation type="submission" date="2022-06" db="EMBL/GenBank/DDBJ databases">
        <title>Genome sequencing of Brevibacillus sp. BB3-R1.</title>
        <authorList>
            <person name="Heo J."/>
            <person name="Lee D."/>
            <person name="Won M."/>
            <person name="Han B.-H."/>
            <person name="Hong S.-B."/>
            <person name="Kwon S.-W."/>
        </authorList>
    </citation>
    <scope>NUCLEOTIDE SEQUENCE</scope>
    <source>
        <strain evidence="12">BB3-R1</strain>
    </source>
</reference>
<keyword evidence="3" id="KW-1003">Cell membrane</keyword>
<feature type="transmembrane region" description="Helical" evidence="10">
    <location>
        <begin position="81"/>
        <end position="99"/>
    </location>
</feature>
<keyword evidence="7 10" id="KW-0472">Membrane</keyword>
<protein>
    <submittedName>
        <fullName evidence="12">Acyltransferase family protein</fullName>
    </submittedName>
</protein>
<feature type="transmembrane region" description="Helical" evidence="10">
    <location>
        <begin position="174"/>
        <end position="192"/>
    </location>
</feature>
<evidence type="ECO:0000256" key="4">
    <source>
        <dbReference type="ARBA" id="ARBA00022679"/>
    </source>
</evidence>
<evidence type="ECO:0000256" key="6">
    <source>
        <dbReference type="ARBA" id="ARBA00022989"/>
    </source>
</evidence>
<evidence type="ECO:0000256" key="2">
    <source>
        <dbReference type="ARBA" id="ARBA00007400"/>
    </source>
</evidence>
<dbReference type="Gene3D" id="3.40.50.1110">
    <property type="entry name" value="SGNH hydrolase"/>
    <property type="match status" value="1"/>
</dbReference>
<dbReference type="InterPro" id="IPR050879">
    <property type="entry name" value="Acyltransferase_3"/>
</dbReference>
<evidence type="ECO:0000256" key="7">
    <source>
        <dbReference type="ARBA" id="ARBA00023136"/>
    </source>
</evidence>
<evidence type="ECO:0000256" key="9">
    <source>
        <dbReference type="SAM" id="MobiDB-lite"/>
    </source>
</evidence>
<feature type="transmembrane region" description="Helical" evidence="10">
    <location>
        <begin position="237"/>
        <end position="255"/>
    </location>
</feature>
<feature type="transmembrane region" description="Helical" evidence="10">
    <location>
        <begin position="151"/>
        <end position="167"/>
    </location>
</feature>
<dbReference type="SUPFAM" id="SSF52266">
    <property type="entry name" value="SGNH hydrolase"/>
    <property type="match status" value="1"/>
</dbReference>
<feature type="transmembrane region" description="Helical" evidence="10">
    <location>
        <begin position="267"/>
        <end position="290"/>
    </location>
</feature>
<dbReference type="Proteomes" id="UP001056500">
    <property type="component" value="Chromosome"/>
</dbReference>
<feature type="compositionally biased region" description="Polar residues" evidence="9">
    <location>
        <begin position="537"/>
        <end position="552"/>
    </location>
</feature>
<comment type="subcellular location">
    <subcellularLocation>
        <location evidence="1">Cell membrane</location>
        <topology evidence="1">Multi-pass membrane protein</topology>
    </subcellularLocation>
</comment>
<accession>A0ABY4WIS7</accession>
<feature type="transmembrane region" description="Helical" evidence="10">
    <location>
        <begin position="39"/>
        <end position="60"/>
    </location>
</feature>
<organism evidence="12 13">
    <name type="scientific">Brevibacillus ruminantium</name>
    <dbReference type="NCBI Taxonomy" id="2950604"/>
    <lineage>
        <taxon>Bacteria</taxon>
        <taxon>Bacillati</taxon>
        <taxon>Bacillota</taxon>
        <taxon>Bacilli</taxon>
        <taxon>Bacillales</taxon>
        <taxon>Paenibacillaceae</taxon>
        <taxon>Brevibacillus</taxon>
    </lineage>
</organism>
<keyword evidence="8 12" id="KW-0012">Acyltransferase</keyword>
<proteinExistence type="inferred from homology"/>
<comment type="similarity">
    <text evidence="2">Belongs to the acyltransferase 3 family.</text>
</comment>
<keyword evidence="5 10" id="KW-0812">Transmembrane</keyword>
<feature type="compositionally biased region" description="Low complexity" evidence="9">
    <location>
        <begin position="489"/>
        <end position="500"/>
    </location>
</feature>
<feature type="transmembrane region" description="Helical" evidence="10">
    <location>
        <begin position="12"/>
        <end position="33"/>
    </location>
</feature>
<dbReference type="GO" id="GO:0016746">
    <property type="term" value="F:acyltransferase activity"/>
    <property type="evidence" value="ECO:0007669"/>
    <property type="project" value="UniProtKB-KW"/>
</dbReference>
<dbReference type="EMBL" id="CP098755">
    <property type="protein sequence ID" value="USG65942.1"/>
    <property type="molecule type" value="Genomic_DNA"/>
</dbReference>
<evidence type="ECO:0000313" key="12">
    <source>
        <dbReference type="EMBL" id="USG65942.1"/>
    </source>
</evidence>
<evidence type="ECO:0000256" key="3">
    <source>
        <dbReference type="ARBA" id="ARBA00022475"/>
    </source>
</evidence>
<evidence type="ECO:0000256" key="10">
    <source>
        <dbReference type="SAM" id="Phobius"/>
    </source>
</evidence>
<name>A0ABY4WIS7_9BACL</name>
<feature type="transmembrane region" description="Helical" evidence="10">
    <location>
        <begin position="378"/>
        <end position="401"/>
    </location>
</feature>
<evidence type="ECO:0000259" key="11">
    <source>
        <dbReference type="Pfam" id="PF01757"/>
    </source>
</evidence>
<feature type="compositionally biased region" description="Polar residues" evidence="9">
    <location>
        <begin position="514"/>
        <end position="530"/>
    </location>
</feature>